<name>A0ABV1IFH2_9ACTN</name>
<evidence type="ECO:0008006" key="4">
    <source>
        <dbReference type="Google" id="ProtNLM"/>
    </source>
</evidence>
<proteinExistence type="predicted"/>
<organism evidence="2 3">
    <name type="scientific">Paratractidigestivibacter faecalis</name>
    <dbReference type="NCBI Taxonomy" id="2292441"/>
    <lineage>
        <taxon>Bacteria</taxon>
        <taxon>Bacillati</taxon>
        <taxon>Actinomycetota</taxon>
        <taxon>Coriobacteriia</taxon>
        <taxon>Coriobacteriales</taxon>
        <taxon>Atopobiaceae</taxon>
        <taxon>Paratractidigestivibacter</taxon>
    </lineage>
</organism>
<comment type="caution">
    <text evidence="2">The sequence shown here is derived from an EMBL/GenBank/DDBJ whole genome shotgun (WGS) entry which is preliminary data.</text>
</comment>
<evidence type="ECO:0000256" key="1">
    <source>
        <dbReference type="SAM" id="Phobius"/>
    </source>
</evidence>
<dbReference type="RefSeq" id="WP_349181830.1">
    <property type="nucleotide sequence ID" value="NZ_JBBNGS010000004.1"/>
</dbReference>
<feature type="transmembrane region" description="Helical" evidence="1">
    <location>
        <begin position="34"/>
        <end position="54"/>
    </location>
</feature>
<gene>
    <name evidence="2" type="ORF">AAAT05_03210</name>
</gene>
<evidence type="ECO:0000313" key="2">
    <source>
        <dbReference type="EMBL" id="MEQ2637352.1"/>
    </source>
</evidence>
<reference evidence="2 3" key="1">
    <citation type="submission" date="2024-04" db="EMBL/GenBank/DDBJ databases">
        <title>Human intestinal bacterial collection.</title>
        <authorList>
            <person name="Pauvert C."/>
            <person name="Hitch T.C.A."/>
            <person name="Clavel T."/>
        </authorList>
    </citation>
    <scope>NUCLEOTIDE SEQUENCE [LARGE SCALE GENOMIC DNA]</scope>
    <source>
        <strain evidence="2 3">CLA-AA-H197</strain>
    </source>
</reference>
<keyword evidence="3" id="KW-1185">Reference proteome</keyword>
<dbReference type="SUPFAM" id="SSF103473">
    <property type="entry name" value="MFS general substrate transporter"/>
    <property type="match status" value="1"/>
</dbReference>
<keyword evidence="1" id="KW-0812">Transmembrane</keyword>
<evidence type="ECO:0000313" key="3">
    <source>
        <dbReference type="Proteomes" id="UP001478817"/>
    </source>
</evidence>
<dbReference type="EMBL" id="JBBNGS010000004">
    <property type="protein sequence ID" value="MEQ2637352.1"/>
    <property type="molecule type" value="Genomic_DNA"/>
</dbReference>
<dbReference type="Proteomes" id="UP001478817">
    <property type="component" value="Unassembled WGS sequence"/>
</dbReference>
<protein>
    <recommendedName>
        <fullName evidence="4">MFS transporter</fullName>
    </recommendedName>
</protein>
<dbReference type="InterPro" id="IPR036259">
    <property type="entry name" value="MFS_trans_sf"/>
</dbReference>
<keyword evidence="1" id="KW-0472">Membrane</keyword>
<accession>A0ABV1IFH2</accession>
<sequence>MTLIILVNLCVFTNHIMSLSAFPFYIQSLGGTEALAGMCAAFFCLVAVVVRPFVGW</sequence>
<keyword evidence="1" id="KW-1133">Transmembrane helix</keyword>